<reference evidence="2" key="1">
    <citation type="journal article" date="2020" name="Stud. Mycol.">
        <title>101 Dothideomycetes genomes: a test case for predicting lifestyles and emergence of pathogens.</title>
        <authorList>
            <person name="Haridas S."/>
            <person name="Albert R."/>
            <person name="Binder M."/>
            <person name="Bloem J."/>
            <person name="Labutti K."/>
            <person name="Salamov A."/>
            <person name="Andreopoulos B."/>
            <person name="Baker S."/>
            <person name="Barry K."/>
            <person name="Bills G."/>
            <person name="Bluhm B."/>
            <person name="Cannon C."/>
            <person name="Castanera R."/>
            <person name="Culley D."/>
            <person name="Daum C."/>
            <person name="Ezra D."/>
            <person name="Gonzalez J."/>
            <person name="Henrissat B."/>
            <person name="Kuo A."/>
            <person name="Liang C."/>
            <person name="Lipzen A."/>
            <person name="Lutzoni F."/>
            <person name="Magnuson J."/>
            <person name="Mondo S."/>
            <person name="Nolan M."/>
            <person name="Ohm R."/>
            <person name="Pangilinan J."/>
            <person name="Park H.-J."/>
            <person name="Ramirez L."/>
            <person name="Alfaro M."/>
            <person name="Sun H."/>
            <person name="Tritt A."/>
            <person name="Yoshinaga Y."/>
            <person name="Zwiers L.-H."/>
            <person name="Turgeon B."/>
            <person name="Goodwin S."/>
            <person name="Spatafora J."/>
            <person name="Crous P."/>
            <person name="Grigoriev I."/>
        </authorList>
    </citation>
    <scope>NUCLEOTIDE SEQUENCE</scope>
    <source>
        <strain evidence="2">CBS 107.79</strain>
    </source>
</reference>
<dbReference type="Pfam" id="PF06985">
    <property type="entry name" value="HET"/>
    <property type="match status" value="1"/>
</dbReference>
<organism evidence="2 3">
    <name type="scientific">Bimuria novae-zelandiae CBS 107.79</name>
    <dbReference type="NCBI Taxonomy" id="1447943"/>
    <lineage>
        <taxon>Eukaryota</taxon>
        <taxon>Fungi</taxon>
        <taxon>Dikarya</taxon>
        <taxon>Ascomycota</taxon>
        <taxon>Pezizomycotina</taxon>
        <taxon>Dothideomycetes</taxon>
        <taxon>Pleosporomycetidae</taxon>
        <taxon>Pleosporales</taxon>
        <taxon>Massarineae</taxon>
        <taxon>Didymosphaeriaceae</taxon>
        <taxon>Bimuria</taxon>
    </lineage>
</organism>
<protein>
    <submittedName>
        <fullName evidence="2">HET-domain-containing protein</fullName>
    </submittedName>
</protein>
<dbReference type="PANTHER" id="PTHR24148">
    <property type="entry name" value="ANKYRIN REPEAT DOMAIN-CONTAINING PROTEIN 39 HOMOLOG-RELATED"/>
    <property type="match status" value="1"/>
</dbReference>
<name>A0A6A5VT11_9PLEO</name>
<accession>A0A6A5VT11</accession>
<feature type="domain" description="Heterokaryon incompatibility" evidence="1">
    <location>
        <begin position="44"/>
        <end position="122"/>
    </location>
</feature>
<evidence type="ECO:0000313" key="2">
    <source>
        <dbReference type="EMBL" id="KAF1978016.1"/>
    </source>
</evidence>
<evidence type="ECO:0000259" key="1">
    <source>
        <dbReference type="Pfam" id="PF06985"/>
    </source>
</evidence>
<dbReference type="Proteomes" id="UP000800036">
    <property type="component" value="Unassembled WGS sequence"/>
</dbReference>
<evidence type="ECO:0000313" key="3">
    <source>
        <dbReference type="Proteomes" id="UP000800036"/>
    </source>
</evidence>
<dbReference type="AlphaFoldDB" id="A0A6A5VT11"/>
<gene>
    <name evidence="2" type="ORF">BU23DRAFT_442355</name>
</gene>
<proteinExistence type="predicted"/>
<feature type="non-terminal residue" evidence="2">
    <location>
        <position position="122"/>
    </location>
</feature>
<dbReference type="InterPro" id="IPR052895">
    <property type="entry name" value="HetReg/Transcr_Mod"/>
</dbReference>
<feature type="non-terminal residue" evidence="2">
    <location>
        <position position="1"/>
    </location>
</feature>
<sequence length="122" mass="14179">DLYEPLDHSKTSFRLLQVLPTRSQEGHVQCKLFEASIEDWRRDYTCLSYVWGPPNESTNEHIVVINGKKHSGVDKKRQLYLQEPLWIDALCIDQNNIGERSHQVSQMGEIYSHSKQVIAWLG</sequence>
<dbReference type="OrthoDB" id="5386682at2759"/>
<dbReference type="PANTHER" id="PTHR24148:SF73">
    <property type="entry name" value="HET DOMAIN PROTEIN (AFU_ORTHOLOGUE AFUA_8G01020)"/>
    <property type="match status" value="1"/>
</dbReference>
<dbReference type="EMBL" id="ML976661">
    <property type="protein sequence ID" value="KAF1978016.1"/>
    <property type="molecule type" value="Genomic_DNA"/>
</dbReference>
<dbReference type="InterPro" id="IPR010730">
    <property type="entry name" value="HET"/>
</dbReference>
<keyword evidence="3" id="KW-1185">Reference proteome</keyword>